<sequence>MMSNIDRGMCEEVVYRETGKLRKLKEWQGGMRHLGVMWVLGVRDFIYIARMRCHLYDIRFPLH</sequence>
<accession>A0A8H7Z7G6</accession>
<dbReference type="AlphaFoldDB" id="A0A8H7Z7G6"/>
<evidence type="ECO:0000313" key="2">
    <source>
        <dbReference type="Proteomes" id="UP000670092"/>
    </source>
</evidence>
<organism evidence="1 2">
    <name type="scientific">Ajellomyces capsulatus</name>
    <name type="common">Darling's disease fungus</name>
    <name type="synonym">Histoplasma capsulatum</name>
    <dbReference type="NCBI Taxonomy" id="5037"/>
    <lineage>
        <taxon>Eukaryota</taxon>
        <taxon>Fungi</taxon>
        <taxon>Dikarya</taxon>
        <taxon>Ascomycota</taxon>
        <taxon>Pezizomycotina</taxon>
        <taxon>Eurotiomycetes</taxon>
        <taxon>Eurotiomycetidae</taxon>
        <taxon>Onygenales</taxon>
        <taxon>Ajellomycetaceae</taxon>
        <taxon>Histoplasma</taxon>
    </lineage>
</organism>
<protein>
    <submittedName>
        <fullName evidence="1">Uncharacterized protein</fullName>
    </submittedName>
</protein>
<gene>
    <name evidence="1" type="ORF">I7I52_04180</name>
</gene>
<dbReference type="Proteomes" id="UP000670092">
    <property type="component" value="Unassembled WGS sequence"/>
</dbReference>
<proteinExistence type="predicted"/>
<name>A0A8H7Z7G6_AJECA</name>
<dbReference type="EMBL" id="JAEVHI010000001">
    <property type="protein sequence ID" value="KAG5305499.1"/>
    <property type="molecule type" value="Genomic_DNA"/>
</dbReference>
<dbReference type="VEuPathDB" id="FungiDB:I7I52_04180"/>
<evidence type="ECO:0000313" key="1">
    <source>
        <dbReference type="EMBL" id="KAG5305499.1"/>
    </source>
</evidence>
<comment type="caution">
    <text evidence="1">The sequence shown here is derived from an EMBL/GenBank/DDBJ whole genome shotgun (WGS) entry which is preliminary data.</text>
</comment>
<reference evidence="1 2" key="1">
    <citation type="submission" date="2021-01" db="EMBL/GenBank/DDBJ databases">
        <title>Chromosome-level genome assembly of a human fungal pathogen reveals clustering of transcriptionally co-regulated genes.</title>
        <authorList>
            <person name="Voorhies M."/>
            <person name="Cohen S."/>
            <person name="Shea T.P."/>
            <person name="Petrus S."/>
            <person name="Munoz J.F."/>
            <person name="Poplawski S."/>
            <person name="Goldman W.E."/>
            <person name="Michael T."/>
            <person name="Cuomo C.A."/>
            <person name="Sil A."/>
            <person name="Beyhan S."/>
        </authorList>
    </citation>
    <scope>NUCLEOTIDE SEQUENCE [LARGE SCALE GENOMIC DNA]</scope>
    <source>
        <strain evidence="1 2">G184AR</strain>
    </source>
</reference>